<keyword evidence="2" id="KW-0378">Hydrolase</keyword>
<feature type="compositionally biased region" description="Acidic residues" evidence="1">
    <location>
        <begin position="243"/>
        <end position="255"/>
    </location>
</feature>
<dbReference type="EMBL" id="NBNE01006983">
    <property type="protein sequence ID" value="OWZ01251.1"/>
    <property type="molecule type" value="Genomic_DNA"/>
</dbReference>
<evidence type="ECO:0000313" key="2">
    <source>
        <dbReference type="EMBL" id="OWZ01251.1"/>
    </source>
</evidence>
<keyword evidence="2" id="KW-0645">Protease</keyword>
<keyword evidence="3" id="KW-1185">Reference proteome</keyword>
<evidence type="ECO:0000256" key="1">
    <source>
        <dbReference type="SAM" id="MobiDB-lite"/>
    </source>
</evidence>
<dbReference type="GO" id="GO:0006508">
    <property type="term" value="P:proteolysis"/>
    <property type="evidence" value="ECO:0007669"/>
    <property type="project" value="UniProtKB-KW"/>
</dbReference>
<accession>A0A225V703</accession>
<dbReference type="Proteomes" id="UP000198211">
    <property type="component" value="Unassembled WGS sequence"/>
</dbReference>
<proteinExistence type="predicted"/>
<dbReference type="AlphaFoldDB" id="A0A225V703"/>
<comment type="caution">
    <text evidence="2">The sequence shown here is derived from an EMBL/GenBank/DDBJ whole genome shotgun (WGS) entry which is preliminary data.</text>
</comment>
<organism evidence="2 3">
    <name type="scientific">Phytophthora megakarya</name>
    <dbReference type="NCBI Taxonomy" id="4795"/>
    <lineage>
        <taxon>Eukaryota</taxon>
        <taxon>Sar</taxon>
        <taxon>Stramenopiles</taxon>
        <taxon>Oomycota</taxon>
        <taxon>Peronosporomycetes</taxon>
        <taxon>Peronosporales</taxon>
        <taxon>Peronosporaceae</taxon>
        <taxon>Phytophthora</taxon>
    </lineage>
</organism>
<gene>
    <name evidence="2" type="ORF">PHMEG_00027399</name>
</gene>
<dbReference type="OrthoDB" id="128412at2759"/>
<protein>
    <submittedName>
        <fullName evidence="2">Aspartic protease</fullName>
    </submittedName>
</protein>
<name>A0A225V703_9STRA</name>
<feature type="region of interest" description="Disordered" evidence="1">
    <location>
        <begin position="227"/>
        <end position="264"/>
    </location>
</feature>
<sequence length="287" mass="32132">MYGYTIRRREYRDIPVCPLRELHLRPGEHANVVIRYGQCHPLQDVVWAGRGDQWVIQIVYGARSDKSGQRFGPRLLNRAYDTRCTDCGVWEYPHSWTVRTSWVTKVHGMAKQIIQENTLSAKARARQEAYEQMLRDAAPPAVVVPKYKWPTKLLVRTREPERGQVTKIVEKLLPQRDTDGVESAEDATLGTYSPNVIGSLMAVEVPPELATLDVDTQDGGEVVNSGSCGEVPDEMPQRSECDAFQDDPSAEDEDFGLPSSAAPGTPLARLDAAYARCMRMSAEELDL</sequence>
<reference evidence="3" key="1">
    <citation type="submission" date="2017-03" db="EMBL/GenBank/DDBJ databases">
        <title>Phytopthora megakarya and P. palmivora, two closely related causual agents of cacao black pod achieved similar genome size and gene model numbers by different mechanisms.</title>
        <authorList>
            <person name="Ali S."/>
            <person name="Shao J."/>
            <person name="Larry D.J."/>
            <person name="Kronmiller B."/>
            <person name="Shen D."/>
            <person name="Strem M.D."/>
            <person name="Melnick R.L."/>
            <person name="Guiltinan M.J."/>
            <person name="Tyler B.M."/>
            <person name="Meinhardt L.W."/>
            <person name="Bailey B.A."/>
        </authorList>
    </citation>
    <scope>NUCLEOTIDE SEQUENCE [LARGE SCALE GENOMIC DNA]</scope>
    <source>
        <strain evidence="3">zdho120</strain>
    </source>
</reference>
<evidence type="ECO:0000313" key="3">
    <source>
        <dbReference type="Proteomes" id="UP000198211"/>
    </source>
</evidence>
<dbReference type="GO" id="GO:0008233">
    <property type="term" value="F:peptidase activity"/>
    <property type="evidence" value="ECO:0007669"/>
    <property type="project" value="UniProtKB-KW"/>
</dbReference>